<keyword evidence="1" id="KW-0472">Membrane</keyword>
<keyword evidence="3" id="KW-1185">Reference proteome</keyword>
<dbReference type="Proteomes" id="UP000011083">
    <property type="component" value="Unassembled WGS sequence"/>
</dbReference>
<evidence type="ECO:0000256" key="1">
    <source>
        <dbReference type="SAM" id="Phobius"/>
    </source>
</evidence>
<name>L8HDA7_ACACF</name>
<feature type="transmembrane region" description="Helical" evidence="1">
    <location>
        <begin position="177"/>
        <end position="196"/>
    </location>
</feature>
<evidence type="ECO:0000313" key="2">
    <source>
        <dbReference type="EMBL" id="ELR22743.1"/>
    </source>
</evidence>
<sequence>MRKRFVDVAYAFFFQHLWLLTGLCLLTTLIGVLWGCIHNGHLPPEFPSPSDTGVFQPEGAYFTFGLFWSMIGLAATIGRHSLVFGTFLYDQRKHYRAASSAHLSSAAYGGGGSSGAGKPGWLGVVAGLLLSERDDAKLLKMGTIIGVAGACFGTMVAAFDVALAVSQGHGAISNLTWLRVLSVMGCWFCLFGIIGFRLQFVSEGGHQSRDKERVAFLIFWANLFEWIWLGLVLLYGFIVFYWDYYHSPVTSPYFGFSPSATSNRANPLVFRIRCEVQRPDDVHIV</sequence>
<protein>
    <submittedName>
        <fullName evidence="2">Uncharacterized protein</fullName>
    </submittedName>
</protein>
<evidence type="ECO:0000313" key="3">
    <source>
        <dbReference type="Proteomes" id="UP000011083"/>
    </source>
</evidence>
<keyword evidence="1" id="KW-0812">Transmembrane</keyword>
<feature type="transmembrane region" description="Helical" evidence="1">
    <location>
        <begin position="143"/>
        <end position="165"/>
    </location>
</feature>
<dbReference type="VEuPathDB" id="AmoebaDB:ACA1_149110"/>
<reference evidence="2 3" key="1">
    <citation type="journal article" date="2013" name="Genome Biol.">
        <title>Genome of Acanthamoeba castellanii highlights extensive lateral gene transfer and early evolution of tyrosine kinase signaling.</title>
        <authorList>
            <person name="Clarke M."/>
            <person name="Lohan A.J."/>
            <person name="Liu B."/>
            <person name="Lagkouvardos I."/>
            <person name="Roy S."/>
            <person name="Zafar N."/>
            <person name="Bertelli C."/>
            <person name="Schilde C."/>
            <person name="Kianianmomeni A."/>
            <person name="Burglin T.R."/>
            <person name="Frech C."/>
            <person name="Turcotte B."/>
            <person name="Kopec K.O."/>
            <person name="Synnott J.M."/>
            <person name="Choo C."/>
            <person name="Paponov I."/>
            <person name="Finkler A."/>
            <person name="Soon Heng Tan C."/>
            <person name="Hutchins A.P."/>
            <person name="Weinmeier T."/>
            <person name="Rattei T."/>
            <person name="Chu J.S."/>
            <person name="Gimenez G."/>
            <person name="Irimia M."/>
            <person name="Rigden D.J."/>
            <person name="Fitzpatrick D.A."/>
            <person name="Lorenzo-Morales J."/>
            <person name="Bateman A."/>
            <person name="Chiu C.H."/>
            <person name="Tang P."/>
            <person name="Hegemann P."/>
            <person name="Fromm H."/>
            <person name="Raoult D."/>
            <person name="Greub G."/>
            <person name="Miranda-Saavedra D."/>
            <person name="Chen N."/>
            <person name="Nash P."/>
            <person name="Ginger M.L."/>
            <person name="Horn M."/>
            <person name="Schaap P."/>
            <person name="Caler L."/>
            <person name="Loftus B."/>
        </authorList>
    </citation>
    <scope>NUCLEOTIDE SEQUENCE [LARGE SCALE GENOMIC DNA]</scope>
    <source>
        <strain evidence="2 3">Neff</strain>
    </source>
</reference>
<proteinExistence type="predicted"/>
<dbReference type="AlphaFoldDB" id="L8HDA7"/>
<accession>L8HDA7</accession>
<feature type="transmembrane region" description="Helical" evidence="1">
    <location>
        <begin position="60"/>
        <end position="89"/>
    </location>
</feature>
<keyword evidence="1" id="KW-1133">Transmembrane helix</keyword>
<dbReference type="RefSeq" id="XP_004351520.1">
    <property type="nucleotide sequence ID" value="XM_004351468.1"/>
</dbReference>
<dbReference type="GeneID" id="14923702"/>
<gene>
    <name evidence="2" type="ORF">ACA1_149110</name>
</gene>
<dbReference type="EMBL" id="KB007870">
    <property type="protein sequence ID" value="ELR22743.1"/>
    <property type="molecule type" value="Genomic_DNA"/>
</dbReference>
<dbReference type="KEGG" id="acan:ACA1_149110"/>
<organism evidence="2 3">
    <name type="scientific">Acanthamoeba castellanii (strain ATCC 30010 / Neff)</name>
    <dbReference type="NCBI Taxonomy" id="1257118"/>
    <lineage>
        <taxon>Eukaryota</taxon>
        <taxon>Amoebozoa</taxon>
        <taxon>Discosea</taxon>
        <taxon>Longamoebia</taxon>
        <taxon>Centramoebida</taxon>
        <taxon>Acanthamoebidae</taxon>
        <taxon>Acanthamoeba</taxon>
    </lineage>
</organism>
<feature type="transmembrane region" description="Helical" evidence="1">
    <location>
        <begin position="217"/>
        <end position="242"/>
    </location>
</feature>
<feature type="transmembrane region" description="Helical" evidence="1">
    <location>
        <begin position="12"/>
        <end position="40"/>
    </location>
</feature>